<keyword evidence="6" id="KW-1185">Reference proteome</keyword>
<dbReference type="Proteomes" id="UP000054632">
    <property type="component" value="Unassembled WGS sequence"/>
</dbReference>
<accession>A0A0V1FU10</accession>
<protein>
    <submittedName>
        <fullName evidence="3">Uncharacterized protein</fullName>
    </submittedName>
</protein>
<evidence type="ECO:0000313" key="4">
    <source>
        <dbReference type="Proteomes" id="UP000054632"/>
    </source>
</evidence>
<reference evidence="4 5" key="1">
    <citation type="submission" date="2015-01" db="EMBL/GenBank/DDBJ databases">
        <title>Evolution of Trichinella species and genotypes.</title>
        <authorList>
            <person name="Korhonen P.K."/>
            <person name="Edoardo P."/>
            <person name="Giuseppe L.R."/>
            <person name="Gasser R.B."/>
        </authorList>
    </citation>
    <scope>NUCLEOTIDE SEQUENCE [LARGE SCALE GENOMIC DNA]</scope>
    <source>
        <strain evidence="2">ISS13</strain>
        <strain evidence="1">ISS141</strain>
        <strain evidence="3">ISS470</strain>
    </source>
</reference>
<name>A0A0V1FU10_TRIPS</name>
<dbReference type="AlphaFoldDB" id="A0A0V1FU10"/>
<evidence type="ECO:0000313" key="3">
    <source>
        <dbReference type="EMBL" id="KRY89327.1"/>
    </source>
</evidence>
<gene>
    <name evidence="2" type="ORF">T4A_9752</name>
    <name evidence="3" type="ORF">T4D_15401</name>
    <name evidence="1" type="ORF">T4E_9959</name>
</gene>
<sequence length="114" mass="12842">MLQMAKIATGNQQGYNEKEKRQLALLLGTTYAEQSFHSNNGQAVQVTDDGSRGDITQLHQRGITDSCLELFSTTDDNRSTNASRLNKRRLMVKFEQQAEEENLCKSSSITIHHL</sequence>
<evidence type="ECO:0000313" key="1">
    <source>
        <dbReference type="EMBL" id="KRX87568.1"/>
    </source>
</evidence>
<comment type="caution">
    <text evidence="3">The sequence shown here is derived from an EMBL/GenBank/DDBJ whole genome shotgun (WGS) entry which is preliminary data.</text>
</comment>
<dbReference type="Proteomes" id="UP000054815">
    <property type="component" value="Unassembled WGS sequence"/>
</dbReference>
<proteinExistence type="predicted"/>
<dbReference type="EMBL" id="JYDT01000032">
    <property type="protein sequence ID" value="KRY89327.1"/>
    <property type="molecule type" value="Genomic_DNA"/>
</dbReference>
<dbReference type="Proteomes" id="UP000054995">
    <property type="component" value="Unassembled WGS sequence"/>
</dbReference>
<evidence type="ECO:0000313" key="6">
    <source>
        <dbReference type="Proteomes" id="UP000054995"/>
    </source>
</evidence>
<evidence type="ECO:0000313" key="5">
    <source>
        <dbReference type="Proteomes" id="UP000054815"/>
    </source>
</evidence>
<dbReference type="EMBL" id="JYDU01000278">
    <property type="protein sequence ID" value="KRX87568.1"/>
    <property type="molecule type" value="Genomic_DNA"/>
</dbReference>
<organism evidence="3 6">
    <name type="scientific">Trichinella pseudospiralis</name>
    <name type="common">Parasitic roundworm</name>
    <dbReference type="NCBI Taxonomy" id="6337"/>
    <lineage>
        <taxon>Eukaryota</taxon>
        <taxon>Metazoa</taxon>
        <taxon>Ecdysozoa</taxon>
        <taxon>Nematoda</taxon>
        <taxon>Enoplea</taxon>
        <taxon>Dorylaimia</taxon>
        <taxon>Trichinellida</taxon>
        <taxon>Trichinellidae</taxon>
        <taxon>Trichinella</taxon>
    </lineage>
</organism>
<evidence type="ECO:0000313" key="2">
    <source>
        <dbReference type="EMBL" id="KRY68159.1"/>
    </source>
</evidence>
<dbReference type="EMBL" id="JYDR01000119">
    <property type="protein sequence ID" value="KRY68159.1"/>
    <property type="molecule type" value="Genomic_DNA"/>
</dbReference>